<gene>
    <name evidence="2" type="ordered locus">Daud_0206</name>
</gene>
<proteinExistence type="predicted"/>
<evidence type="ECO:0000259" key="1">
    <source>
        <dbReference type="Pfam" id="PF01850"/>
    </source>
</evidence>
<reference evidence="3" key="1">
    <citation type="submission" date="2007-10" db="EMBL/GenBank/DDBJ databases">
        <title>Complete sequence of chromosome of Desulforudis audaxviator MP104C.</title>
        <authorList>
            <person name="Copeland A."/>
            <person name="Lucas S."/>
            <person name="Lapidus A."/>
            <person name="Barry K."/>
            <person name="Glavina del Rio T."/>
            <person name="Dalin E."/>
            <person name="Tice H."/>
            <person name="Bruce D."/>
            <person name="Pitluck S."/>
            <person name="Lowry S.R."/>
            <person name="Larimer F."/>
            <person name="Land M.L."/>
            <person name="Hauser L."/>
            <person name="Kyrpides N."/>
            <person name="Ivanova N.N."/>
            <person name="Richardson P."/>
        </authorList>
    </citation>
    <scope>NUCLEOTIDE SEQUENCE [LARGE SCALE GENOMIC DNA]</scope>
    <source>
        <strain evidence="3">MP104C</strain>
    </source>
</reference>
<dbReference type="AlphaFoldDB" id="B1I1K7"/>
<dbReference type="InterPro" id="IPR002716">
    <property type="entry name" value="PIN_dom"/>
</dbReference>
<protein>
    <recommendedName>
        <fullName evidence="1">PIN domain-containing protein</fullName>
    </recommendedName>
</protein>
<accession>B1I1K7</accession>
<dbReference type="eggNOG" id="COG1848">
    <property type="taxonomic scope" value="Bacteria"/>
</dbReference>
<evidence type="ECO:0000313" key="3">
    <source>
        <dbReference type="Proteomes" id="UP000008544"/>
    </source>
</evidence>
<reference evidence="2 3" key="2">
    <citation type="journal article" date="2008" name="Science">
        <title>Environmental genomics reveals a single-species ecosystem deep within Earth.</title>
        <authorList>
            <person name="Chivian D."/>
            <person name="Brodie E.L."/>
            <person name="Alm E.J."/>
            <person name="Culley D.E."/>
            <person name="Dehal P.S."/>
            <person name="Desantis T.Z."/>
            <person name="Gihring T.M."/>
            <person name="Lapidus A."/>
            <person name="Lin L.H."/>
            <person name="Lowry S.R."/>
            <person name="Moser D.P."/>
            <person name="Richardson P.M."/>
            <person name="Southam G."/>
            <person name="Wanger G."/>
            <person name="Pratt L.M."/>
            <person name="Andersen G.L."/>
            <person name="Hazen T.C."/>
            <person name="Brockman F.J."/>
            <person name="Arkin A.P."/>
            <person name="Onstott T.C."/>
        </authorList>
    </citation>
    <scope>NUCLEOTIDE SEQUENCE [LARGE SCALE GENOMIC DNA]</scope>
    <source>
        <strain evidence="2 3">MP104C</strain>
    </source>
</reference>
<dbReference type="KEGG" id="dau:Daud_0206"/>
<feature type="domain" description="PIN" evidence="1">
    <location>
        <begin position="4"/>
        <end position="109"/>
    </location>
</feature>
<dbReference type="InterPro" id="IPR029060">
    <property type="entry name" value="PIN-like_dom_sf"/>
</dbReference>
<dbReference type="Proteomes" id="UP000008544">
    <property type="component" value="Chromosome"/>
</dbReference>
<keyword evidence="3" id="KW-1185">Reference proteome</keyword>
<dbReference type="STRING" id="477974.Daud_0206"/>
<dbReference type="Gene3D" id="3.40.50.1010">
    <property type="entry name" value="5'-nuclease"/>
    <property type="match status" value="1"/>
</dbReference>
<organism evidence="2 3">
    <name type="scientific">Desulforudis audaxviator (strain MP104C)</name>
    <dbReference type="NCBI Taxonomy" id="477974"/>
    <lineage>
        <taxon>Bacteria</taxon>
        <taxon>Bacillati</taxon>
        <taxon>Bacillota</taxon>
        <taxon>Clostridia</taxon>
        <taxon>Thermoanaerobacterales</taxon>
        <taxon>Candidatus Desulforudaceae</taxon>
        <taxon>Candidatus Desulforudis</taxon>
    </lineage>
</organism>
<name>B1I1K7_DESAP</name>
<dbReference type="CDD" id="cd09874">
    <property type="entry name" value="PIN_MT3492-like"/>
    <property type="match status" value="1"/>
</dbReference>
<evidence type="ECO:0000313" key="2">
    <source>
        <dbReference type="EMBL" id="ACA58767.1"/>
    </source>
</evidence>
<dbReference type="OrthoDB" id="5568064at2"/>
<dbReference type="EMBL" id="CP000860">
    <property type="protein sequence ID" value="ACA58767.1"/>
    <property type="molecule type" value="Genomic_DNA"/>
</dbReference>
<dbReference type="SUPFAM" id="SSF88723">
    <property type="entry name" value="PIN domain-like"/>
    <property type="match status" value="1"/>
</dbReference>
<dbReference type="Pfam" id="PF01850">
    <property type="entry name" value="PIN"/>
    <property type="match status" value="1"/>
</dbReference>
<dbReference type="HOGENOM" id="CLU_119496_1_2_9"/>
<sequence length="154" mass="17134">MILYLDTSALVKLYIREEGSEVTQRLLAASSVVATSKVAYAEARAALARAYRDSILDNKKYTLAVSAFRDDWDRYFAVEVSDMLIGFAGDLAEKHSLRGFDAIHLASILTVKRQVKSPLLAACWDARLWDAIRTCGIDVIPEVRPVQRTTPGKD</sequence>
<dbReference type="RefSeq" id="WP_012301360.1">
    <property type="nucleotide sequence ID" value="NC_010424.1"/>
</dbReference>